<comment type="caution">
    <text evidence="2">The sequence shown here is derived from an EMBL/GenBank/DDBJ whole genome shotgun (WGS) entry which is preliminary data.</text>
</comment>
<dbReference type="InterPro" id="IPR050834">
    <property type="entry name" value="Glycosyltransf_2"/>
</dbReference>
<dbReference type="Proteomes" id="UP000230052">
    <property type="component" value="Unassembled WGS sequence"/>
</dbReference>
<dbReference type="Pfam" id="PF00535">
    <property type="entry name" value="Glycos_transf_2"/>
    <property type="match status" value="1"/>
</dbReference>
<feature type="domain" description="Glycosyltransferase 2-like" evidence="1">
    <location>
        <begin position="5"/>
        <end position="168"/>
    </location>
</feature>
<sequence>MLKVSVIIPTCKRDESLIGTLKSILNQTYFDYEIIIIDQNDVVSSNLANLINNNKEKIKHFNVDFQSGARGRNEGMKLARGKILIFCDDDIEAAKNFIESHYNNYSDPRIGGVAGRVTTDSDIPVSGGQKIGIIRKWDAKVISNFNSTVRAEVEHAWGCNMSFRKNLLIKAGGFDERLRGTQSFDDASACFAVRRLGYKIVFDPLAEVKHLFAPSGGCRDMSFAKKMYWFYHNYMIFHLRFMPRLLLPIFLAKKILGITSLSIRKKDFKVISLCIKGLIDGLRDYRQKT</sequence>
<dbReference type="SUPFAM" id="SSF53448">
    <property type="entry name" value="Nucleotide-diphospho-sugar transferases"/>
    <property type="match status" value="1"/>
</dbReference>
<dbReference type="InterPro" id="IPR029044">
    <property type="entry name" value="Nucleotide-diphossugar_trans"/>
</dbReference>
<evidence type="ECO:0000313" key="3">
    <source>
        <dbReference type="Proteomes" id="UP000230052"/>
    </source>
</evidence>
<reference evidence="2 3" key="1">
    <citation type="submission" date="2017-09" db="EMBL/GenBank/DDBJ databases">
        <title>Depth-based differentiation of microbial function through sediment-hosted aquifers and enrichment of novel symbionts in the deep terrestrial subsurface.</title>
        <authorList>
            <person name="Probst A.J."/>
            <person name="Ladd B."/>
            <person name="Jarett J.K."/>
            <person name="Geller-Mcgrath D.E."/>
            <person name="Sieber C.M."/>
            <person name="Emerson J.B."/>
            <person name="Anantharaman K."/>
            <person name="Thomas B.C."/>
            <person name="Malmstrom R."/>
            <person name="Stieglmeier M."/>
            <person name="Klingl A."/>
            <person name="Woyke T."/>
            <person name="Ryan C.M."/>
            <person name="Banfield J.F."/>
        </authorList>
    </citation>
    <scope>NUCLEOTIDE SEQUENCE [LARGE SCALE GENOMIC DNA]</scope>
    <source>
        <strain evidence="2">CG07_land_8_20_14_0_80_42_15</strain>
    </source>
</reference>
<accession>A0A2J0KW91</accession>
<dbReference type="AlphaFoldDB" id="A0A2J0KW91"/>
<dbReference type="InterPro" id="IPR001173">
    <property type="entry name" value="Glyco_trans_2-like"/>
</dbReference>
<dbReference type="PANTHER" id="PTHR43685">
    <property type="entry name" value="GLYCOSYLTRANSFERASE"/>
    <property type="match status" value="1"/>
</dbReference>
<evidence type="ECO:0000313" key="2">
    <source>
        <dbReference type="EMBL" id="PIU42079.1"/>
    </source>
</evidence>
<organism evidence="2 3">
    <name type="scientific">Candidatus Aquitaenariimonas noxiae</name>
    <dbReference type="NCBI Taxonomy" id="1974741"/>
    <lineage>
        <taxon>Bacteria</taxon>
        <taxon>Pseudomonadati</taxon>
        <taxon>Candidatus Omnitrophota</taxon>
        <taxon>Candidatus Aquitaenariimonas</taxon>
    </lineage>
</organism>
<dbReference type="PANTHER" id="PTHR43685:SF3">
    <property type="entry name" value="SLR2126 PROTEIN"/>
    <property type="match status" value="1"/>
</dbReference>
<gene>
    <name evidence="2" type="ORF">COS99_02035</name>
</gene>
<name>A0A2J0KW91_9BACT</name>
<proteinExistence type="predicted"/>
<evidence type="ECO:0000259" key="1">
    <source>
        <dbReference type="Pfam" id="PF00535"/>
    </source>
</evidence>
<dbReference type="EMBL" id="PEWV01000020">
    <property type="protein sequence ID" value="PIU42079.1"/>
    <property type="molecule type" value="Genomic_DNA"/>
</dbReference>
<dbReference type="Gene3D" id="3.90.550.10">
    <property type="entry name" value="Spore Coat Polysaccharide Biosynthesis Protein SpsA, Chain A"/>
    <property type="match status" value="1"/>
</dbReference>
<protein>
    <recommendedName>
        <fullName evidence="1">Glycosyltransferase 2-like domain-containing protein</fullName>
    </recommendedName>
</protein>